<comment type="caution">
    <text evidence="2">The sequence shown here is derived from an EMBL/GenBank/DDBJ whole genome shotgun (WGS) entry which is preliminary data.</text>
</comment>
<protein>
    <recommendedName>
        <fullName evidence="1">N-acetyltransferase domain-containing protein</fullName>
    </recommendedName>
</protein>
<sequence>MGKTPHGDNTAVSKVAYENGELRLIYRDDNSHVKALSTFARQSWWKHPNGVEPGLYFRPLELPAQAKVLTTCVRDGWTAAGETREFDADVLLREAAERPTLSAYIEGESAGILQLNPEKEAAEKAGWISLYCMEKPCRSRGLGIQMLGQAVLRYRAMERDKLRLSLQRSNESALRFFSQYGFFAVDDGAAGRLILEKDIRAREWRPEMA</sequence>
<dbReference type="AlphaFoldDB" id="A0A644XSX9"/>
<dbReference type="InterPro" id="IPR000182">
    <property type="entry name" value="GNAT_dom"/>
</dbReference>
<dbReference type="InterPro" id="IPR016181">
    <property type="entry name" value="Acyl_CoA_acyltransferase"/>
</dbReference>
<proteinExistence type="predicted"/>
<evidence type="ECO:0000259" key="1">
    <source>
        <dbReference type="PROSITE" id="PS51186"/>
    </source>
</evidence>
<name>A0A644XSX9_9ZZZZ</name>
<dbReference type="GO" id="GO:0016747">
    <property type="term" value="F:acyltransferase activity, transferring groups other than amino-acyl groups"/>
    <property type="evidence" value="ECO:0007669"/>
    <property type="project" value="InterPro"/>
</dbReference>
<organism evidence="2">
    <name type="scientific">bioreactor metagenome</name>
    <dbReference type="NCBI Taxonomy" id="1076179"/>
    <lineage>
        <taxon>unclassified sequences</taxon>
        <taxon>metagenomes</taxon>
        <taxon>ecological metagenomes</taxon>
    </lineage>
</organism>
<dbReference type="Pfam" id="PF00583">
    <property type="entry name" value="Acetyltransf_1"/>
    <property type="match status" value="1"/>
</dbReference>
<feature type="domain" description="N-acetyltransferase" evidence="1">
    <location>
        <begin position="55"/>
        <end position="209"/>
    </location>
</feature>
<accession>A0A644XSX9</accession>
<dbReference type="Gene3D" id="3.40.630.30">
    <property type="match status" value="1"/>
</dbReference>
<gene>
    <name evidence="2" type="ORF">SDC9_65607</name>
</gene>
<dbReference type="EMBL" id="VSSQ01003128">
    <property type="protein sequence ID" value="MPM19189.1"/>
    <property type="molecule type" value="Genomic_DNA"/>
</dbReference>
<dbReference type="PROSITE" id="PS51186">
    <property type="entry name" value="GNAT"/>
    <property type="match status" value="1"/>
</dbReference>
<reference evidence="2" key="1">
    <citation type="submission" date="2019-08" db="EMBL/GenBank/DDBJ databases">
        <authorList>
            <person name="Kucharzyk K."/>
            <person name="Murdoch R.W."/>
            <person name="Higgins S."/>
            <person name="Loffler F."/>
        </authorList>
    </citation>
    <scope>NUCLEOTIDE SEQUENCE</scope>
</reference>
<evidence type="ECO:0000313" key="2">
    <source>
        <dbReference type="EMBL" id="MPM19189.1"/>
    </source>
</evidence>
<dbReference type="SUPFAM" id="SSF55729">
    <property type="entry name" value="Acyl-CoA N-acyltransferases (Nat)"/>
    <property type="match status" value="1"/>
</dbReference>